<evidence type="ECO:0000313" key="1">
    <source>
        <dbReference type="EMBL" id="MDN3920638.1"/>
    </source>
</evidence>
<organism evidence="1 2">
    <name type="scientific">Roseateles violae</name>
    <dbReference type="NCBI Taxonomy" id="3058042"/>
    <lineage>
        <taxon>Bacteria</taxon>
        <taxon>Pseudomonadati</taxon>
        <taxon>Pseudomonadota</taxon>
        <taxon>Betaproteobacteria</taxon>
        <taxon>Burkholderiales</taxon>
        <taxon>Sphaerotilaceae</taxon>
        <taxon>Roseateles</taxon>
    </lineage>
</organism>
<dbReference type="EMBL" id="JAUHHC010000002">
    <property type="protein sequence ID" value="MDN3920638.1"/>
    <property type="molecule type" value="Genomic_DNA"/>
</dbReference>
<keyword evidence="2" id="KW-1185">Reference proteome</keyword>
<comment type="caution">
    <text evidence="1">The sequence shown here is derived from an EMBL/GenBank/DDBJ whole genome shotgun (WGS) entry which is preliminary data.</text>
</comment>
<sequence>MLSTQVNSPFAMLLDPEQVVRAIEHSERLNRLHSRVYRPLDKPIIPKNDGKQQVTADFDRLIDAAPEEIEEIFEDGNPQA</sequence>
<gene>
    <name evidence="1" type="ORF">QWJ38_10140</name>
</gene>
<proteinExistence type="predicted"/>
<evidence type="ECO:0000313" key="2">
    <source>
        <dbReference type="Proteomes" id="UP001228044"/>
    </source>
</evidence>
<dbReference type="RefSeq" id="WP_290358924.1">
    <property type="nucleotide sequence ID" value="NZ_JAUHHC010000002.1"/>
</dbReference>
<protein>
    <submittedName>
        <fullName evidence="1">Uncharacterized protein</fullName>
    </submittedName>
</protein>
<reference evidence="1 2" key="1">
    <citation type="submission" date="2023-06" db="EMBL/GenBank/DDBJ databases">
        <title>Pelomonas sp. PFR6 16S ribosomal RNA gene Genome sequencing and assembly.</title>
        <authorList>
            <person name="Woo H."/>
        </authorList>
    </citation>
    <scope>NUCLEOTIDE SEQUENCE [LARGE SCALE GENOMIC DNA]</scope>
    <source>
        <strain evidence="1 2">PFR6</strain>
    </source>
</reference>
<name>A0ABT8DUB0_9BURK</name>
<dbReference type="Proteomes" id="UP001228044">
    <property type="component" value="Unassembled WGS sequence"/>
</dbReference>
<accession>A0ABT8DUB0</accession>